<dbReference type="GO" id="GO:0005634">
    <property type="term" value="C:nucleus"/>
    <property type="evidence" value="ECO:0007669"/>
    <property type="project" value="TreeGrafter"/>
</dbReference>
<comment type="similarity">
    <text evidence="1 4">Belongs to the inositol phosphokinase (IPK) family.</text>
</comment>
<proteinExistence type="inferred from homology"/>
<dbReference type="InterPro" id="IPR005522">
    <property type="entry name" value="IPK"/>
</dbReference>
<dbReference type="GO" id="GO:0046854">
    <property type="term" value="P:phosphatidylinositol phosphate biosynthetic process"/>
    <property type="evidence" value="ECO:0007669"/>
    <property type="project" value="TreeGrafter"/>
</dbReference>
<dbReference type="PANTHER" id="PTHR12400">
    <property type="entry name" value="INOSITOL POLYPHOSPHATE KINASE"/>
    <property type="match status" value="1"/>
</dbReference>
<dbReference type="GO" id="GO:0032958">
    <property type="term" value="P:inositol phosphate biosynthetic process"/>
    <property type="evidence" value="ECO:0007669"/>
    <property type="project" value="InterPro"/>
</dbReference>
<evidence type="ECO:0000256" key="1">
    <source>
        <dbReference type="ARBA" id="ARBA00007374"/>
    </source>
</evidence>
<dbReference type="EMBL" id="QVQW01000010">
    <property type="protein sequence ID" value="RKU47186.1"/>
    <property type="molecule type" value="Genomic_DNA"/>
</dbReference>
<dbReference type="Gene3D" id="3.30.470.160">
    <property type="entry name" value="Inositol polyphosphate kinase"/>
    <property type="match status" value="1"/>
</dbReference>
<dbReference type="InterPro" id="IPR038286">
    <property type="entry name" value="IPK_sf"/>
</dbReference>
<dbReference type="GO" id="GO:0000824">
    <property type="term" value="F:inositol-1,4,5,6-tetrakisphosphate 3-kinase activity"/>
    <property type="evidence" value="ECO:0007669"/>
    <property type="project" value="TreeGrafter"/>
</dbReference>
<name>A0A420YH59_9PEZI</name>
<protein>
    <recommendedName>
        <fullName evidence="4">Kinase</fullName>
        <ecNumber evidence="4">2.7.-.-</ecNumber>
    </recommendedName>
</protein>
<organism evidence="5 6">
    <name type="scientific">Coniochaeta pulveracea</name>
    <dbReference type="NCBI Taxonomy" id="177199"/>
    <lineage>
        <taxon>Eukaryota</taxon>
        <taxon>Fungi</taxon>
        <taxon>Dikarya</taxon>
        <taxon>Ascomycota</taxon>
        <taxon>Pezizomycotina</taxon>
        <taxon>Sordariomycetes</taxon>
        <taxon>Sordariomycetidae</taxon>
        <taxon>Coniochaetales</taxon>
        <taxon>Coniochaetaceae</taxon>
        <taxon>Coniochaeta</taxon>
    </lineage>
</organism>
<dbReference type="STRING" id="177199.A0A420YH59"/>
<dbReference type="PANTHER" id="PTHR12400:SF103">
    <property type="entry name" value="INOSITOL POLYPHOSPHATE MULTIKINASE"/>
    <property type="match status" value="1"/>
</dbReference>
<keyword evidence="6" id="KW-1185">Reference proteome</keyword>
<dbReference type="GO" id="GO:0008440">
    <property type="term" value="F:inositol-1,4,5-trisphosphate 3-kinase activity"/>
    <property type="evidence" value="ECO:0007669"/>
    <property type="project" value="TreeGrafter"/>
</dbReference>
<sequence>MGSKELPKRADLVDYNYAVAGHAGTLCDPDGELFIKPCTAQEIAFYESAKAEHPDFAELMPVYMGTLQLNDATDINSINEQIPGVADHISQHMKEEVVKMAHEIQPQQSTVDLHADWAPSVTKKIVTNTAIVLENAAHGYKHPNILDVKLGTRLWADDAPLKKRARFDQIASETTHGDLGFRIAGMRVYKGTTDKSKLDEEGYLIYDKEFGKTQVKTHNVASGFKKFIFNESAKVDEELGKAVARAFLDDLRRVEQVLAAEESRMYSASLLFVFEGDGEALRACVEETSASTTLSDKGSLDSSGVGSRSTARVDSGIAVDEDGEIIAAAEDESDMEDDLPRAYSLKLIDFAHAEWTPGQGPDENSLKGVRSLIRIFEELAD</sequence>
<dbReference type="Pfam" id="PF03770">
    <property type="entry name" value="IPK"/>
    <property type="match status" value="1"/>
</dbReference>
<dbReference type="AlphaFoldDB" id="A0A420YH59"/>
<dbReference type="SUPFAM" id="SSF56104">
    <property type="entry name" value="SAICAR synthase-like"/>
    <property type="match status" value="1"/>
</dbReference>
<accession>A0A420YH59</accession>
<evidence type="ECO:0000313" key="5">
    <source>
        <dbReference type="EMBL" id="RKU47186.1"/>
    </source>
</evidence>
<keyword evidence="2 4" id="KW-0808">Transferase</keyword>
<reference evidence="5 6" key="1">
    <citation type="submission" date="2018-08" db="EMBL/GenBank/DDBJ databases">
        <title>Draft genome of the lignicolous fungus Coniochaeta pulveracea.</title>
        <authorList>
            <person name="Borstlap C.J."/>
            <person name="De Witt R.N."/>
            <person name="Botha A."/>
            <person name="Volschenk H."/>
        </authorList>
    </citation>
    <scope>NUCLEOTIDE SEQUENCE [LARGE SCALE GENOMIC DNA]</scope>
    <source>
        <strain evidence="5 6">CAB683</strain>
    </source>
</reference>
<keyword evidence="3 4" id="KW-0418">Kinase</keyword>
<dbReference type="EC" id="2.7.-.-" evidence="4"/>
<comment type="caution">
    <text evidence="5">The sequence shown here is derived from an EMBL/GenBank/DDBJ whole genome shotgun (WGS) entry which is preliminary data.</text>
</comment>
<dbReference type="Proteomes" id="UP000275385">
    <property type="component" value="Unassembled WGS sequence"/>
</dbReference>
<evidence type="ECO:0000313" key="6">
    <source>
        <dbReference type="Proteomes" id="UP000275385"/>
    </source>
</evidence>
<evidence type="ECO:0000256" key="4">
    <source>
        <dbReference type="RuleBase" id="RU363090"/>
    </source>
</evidence>
<evidence type="ECO:0000256" key="3">
    <source>
        <dbReference type="ARBA" id="ARBA00022777"/>
    </source>
</evidence>
<dbReference type="OrthoDB" id="338650at2759"/>
<dbReference type="GO" id="GO:0005737">
    <property type="term" value="C:cytoplasm"/>
    <property type="evidence" value="ECO:0007669"/>
    <property type="project" value="TreeGrafter"/>
</dbReference>
<gene>
    <name evidence="5" type="ORF">DL546_007761</name>
</gene>
<evidence type="ECO:0000256" key="2">
    <source>
        <dbReference type="ARBA" id="ARBA00022679"/>
    </source>
</evidence>